<dbReference type="AlphaFoldDB" id="A0A7H0H8E2"/>
<dbReference type="KEGG" id="tdf:H9L22_05460"/>
<evidence type="ECO:0000313" key="7">
    <source>
        <dbReference type="Proteomes" id="UP000516117"/>
    </source>
</evidence>
<evidence type="ECO:0000256" key="3">
    <source>
        <dbReference type="ARBA" id="ARBA00023125"/>
    </source>
</evidence>
<dbReference type="EMBL" id="CP060789">
    <property type="protein sequence ID" value="QNP56808.1"/>
    <property type="molecule type" value="Genomic_DNA"/>
</dbReference>
<evidence type="ECO:0000256" key="1">
    <source>
        <dbReference type="ARBA" id="ARBA00022491"/>
    </source>
</evidence>
<keyword evidence="3 6" id="KW-0238">DNA-binding</keyword>
<dbReference type="GO" id="GO:0003700">
    <property type="term" value="F:DNA-binding transcription factor activity"/>
    <property type="evidence" value="ECO:0007669"/>
    <property type="project" value="TreeGrafter"/>
</dbReference>
<dbReference type="Gene3D" id="1.10.260.40">
    <property type="entry name" value="lambda repressor-like DNA-binding domains"/>
    <property type="match status" value="1"/>
</dbReference>
<evidence type="ECO:0000259" key="5">
    <source>
        <dbReference type="PROSITE" id="PS50932"/>
    </source>
</evidence>
<dbReference type="InterPro" id="IPR010982">
    <property type="entry name" value="Lambda_DNA-bd_dom_sf"/>
</dbReference>
<organism evidence="6 7">
    <name type="scientific">Tessaracoccus defluvii</name>
    <dbReference type="NCBI Taxonomy" id="1285901"/>
    <lineage>
        <taxon>Bacteria</taxon>
        <taxon>Bacillati</taxon>
        <taxon>Actinomycetota</taxon>
        <taxon>Actinomycetes</taxon>
        <taxon>Propionibacteriales</taxon>
        <taxon>Propionibacteriaceae</taxon>
        <taxon>Tessaracoccus</taxon>
    </lineage>
</organism>
<dbReference type="GO" id="GO:0000976">
    <property type="term" value="F:transcription cis-regulatory region binding"/>
    <property type="evidence" value="ECO:0007669"/>
    <property type="project" value="TreeGrafter"/>
</dbReference>
<dbReference type="InterPro" id="IPR046335">
    <property type="entry name" value="LacI/GalR-like_sensor"/>
</dbReference>
<dbReference type="PANTHER" id="PTHR30146:SF148">
    <property type="entry name" value="HTH-TYPE TRANSCRIPTIONAL REPRESSOR PURR-RELATED"/>
    <property type="match status" value="1"/>
</dbReference>
<keyword evidence="7" id="KW-1185">Reference proteome</keyword>
<evidence type="ECO:0000256" key="2">
    <source>
        <dbReference type="ARBA" id="ARBA00023015"/>
    </source>
</evidence>
<name>A0A7H0H8E2_9ACTN</name>
<evidence type="ECO:0000256" key="4">
    <source>
        <dbReference type="ARBA" id="ARBA00023163"/>
    </source>
</evidence>
<gene>
    <name evidence="6" type="ORF">H9L22_05460</name>
</gene>
<dbReference type="RefSeq" id="WP_187721907.1">
    <property type="nucleotide sequence ID" value="NZ_BAABBL010000002.1"/>
</dbReference>
<sequence>MTSQPRPTQADVARLAGVSTATVSYILSGRSSRSTPASPETQQRVFDAMEQLGYNPQWAARALKRRPSGIVTVLTHVPLPTLSSELISQVQDLAGAREMETVFLQYSDDASLARQLRLVRGGLADALIVMGLENMAEATQSRLAALPIPVLAVANEAPPGLSLIRRHERAALIDLFAHLRRSGSQGVHYVTATPRVNRRVLDRRTAVVTEAAAITGVVPVLHRVAVAPDPVQARAILDGISVDGTQAVVCQSDRMAITLACVARNAGIAVPGALRIAGMGNIAEGALTQPSLTTVGVRDPDYRSVIGHLLDRAEDPTIAPETFDTPWELLVRDSA</sequence>
<dbReference type="PROSITE" id="PS50932">
    <property type="entry name" value="HTH_LACI_2"/>
    <property type="match status" value="1"/>
</dbReference>
<dbReference type="Proteomes" id="UP000516117">
    <property type="component" value="Chromosome"/>
</dbReference>
<proteinExistence type="predicted"/>
<accession>A0A7H0H8E2</accession>
<reference evidence="6 7" key="1">
    <citation type="submission" date="2020-08" db="EMBL/GenBank/DDBJ databases">
        <title>Genome sequence of Tessaracoccus defluvii JCM 17540T.</title>
        <authorList>
            <person name="Hyun D.-W."/>
            <person name="Bae J.-W."/>
        </authorList>
    </citation>
    <scope>NUCLEOTIDE SEQUENCE [LARGE SCALE GENOMIC DNA]</scope>
    <source>
        <strain evidence="6 7">JCM 17540</strain>
    </source>
</reference>
<protein>
    <submittedName>
        <fullName evidence="6">LacI family DNA-binding transcriptional regulator</fullName>
    </submittedName>
</protein>
<dbReference type="Pfam" id="PF00356">
    <property type="entry name" value="LacI"/>
    <property type="match status" value="1"/>
</dbReference>
<keyword evidence="1" id="KW-0678">Repressor</keyword>
<dbReference type="SUPFAM" id="SSF47413">
    <property type="entry name" value="lambda repressor-like DNA-binding domains"/>
    <property type="match status" value="1"/>
</dbReference>
<dbReference type="SMART" id="SM00354">
    <property type="entry name" value="HTH_LACI"/>
    <property type="match status" value="1"/>
</dbReference>
<dbReference type="InterPro" id="IPR028082">
    <property type="entry name" value="Peripla_BP_I"/>
</dbReference>
<dbReference type="Gene3D" id="3.40.50.2300">
    <property type="match status" value="2"/>
</dbReference>
<evidence type="ECO:0000313" key="6">
    <source>
        <dbReference type="EMBL" id="QNP56808.1"/>
    </source>
</evidence>
<dbReference type="InterPro" id="IPR000843">
    <property type="entry name" value="HTH_LacI"/>
</dbReference>
<keyword evidence="2" id="KW-0805">Transcription regulation</keyword>
<dbReference type="CDD" id="cd01392">
    <property type="entry name" value="HTH_LacI"/>
    <property type="match status" value="1"/>
</dbReference>
<feature type="domain" description="HTH lacI-type" evidence="5">
    <location>
        <begin position="7"/>
        <end position="65"/>
    </location>
</feature>
<dbReference type="SUPFAM" id="SSF53822">
    <property type="entry name" value="Periplasmic binding protein-like I"/>
    <property type="match status" value="1"/>
</dbReference>
<keyword evidence="4" id="KW-0804">Transcription</keyword>
<dbReference type="Pfam" id="PF13377">
    <property type="entry name" value="Peripla_BP_3"/>
    <property type="match status" value="1"/>
</dbReference>
<dbReference type="PANTHER" id="PTHR30146">
    <property type="entry name" value="LACI-RELATED TRANSCRIPTIONAL REPRESSOR"/>
    <property type="match status" value="1"/>
</dbReference>